<keyword evidence="2" id="KW-0472">Membrane</keyword>
<sequence>MRPCTKAGVTTPLPNYAINTKILNNPMNNFTSRPFDLALSGGGFRAAFFQIGALIALGKLGHLGSIRRISAVSGGAFAALHYAEKFHELRNSASPSTTQNEIGTQASIAAYAALSAISAKDPRTSALLDTSFLLNSLDKKTFFLGRSVERQFKWKAGHFSHLPFEVILNTVKLENREIVGHQLIDTDDVGGWLAAATALPGVFEPRAIDGTQYVDAGIVDKTGVQSLLAPMGTTGPSVQILCIDASQGMTLDTKKAVSAGFAMQKLLEFSAEEGRLELIDRQDVELVSLRDDEPCWHGVRNTIRAMLADIRTDLDYFTPVEAAALAYAGYHGTIKKFEPALDPLKALDALQAQYKQNPKTHALTRTLSQMIDVGGAMTKSDVGGDSLETVLAMGKRLMFRQMTSDNSFLRTIGWFFAICLTAYATGVAMLITITWLLTLIWLIPKFFTNINPDLAILGSYILTCVPIYLLCIRRGESRASLLTRTLAFLLCPVLFCSVISLRLGRSGATASPSIGSLKHKQRPSGWVAELFSWPDPDRAPGNTQTQKKLNIALYFVISTFLLIFLVVNPIKAAIHFNVVHPAPILQLLSGSWLGAYSNTLGWVSPIVVIFFLCEIYMRAREGLKKFSWRSTPI</sequence>
<evidence type="ECO:0000313" key="4">
    <source>
        <dbReference type="EMBL" id="VWB41510.1"/>
    </source>
</evidence>
<gene>
    <name evidence="4" type="ORF">BLA6863_01846</name>
</gene>
<dbReference type="InterPro" id="IPR002641">
    <property type="entry name" value="PNPLA_dom"/>
</dbReference>
<reference evidence="4 5" key="1">
    <citation type="submission" date="2019-09" db="EMBL/GenBank/DDBJ databases">
        <authorList>
            <person name="Depoorter E."/>
        </authorList>
    </citation>
    <scope>NUCLEOTIDE SEQUENCE [LARGE SCALE GENOMIC DNA]</scope>
    <source>
        <strain evidence="4">LMG 6863</strain>
    </source>
</reference>
<name>A0A6P2JFN8_BURL3</name>
<feature type="transmembrane region" description="Helical" evidence="2">
    <location>
        <begin position="484"/>
        <end position="503"/>
    </location>
</feature>
<keyword evidence="2" id="KW-1133">Transmembrane helix</keyword>
<feature type="transmembrane region" description="Helical" evidence="2">
    <location>
        <begin position="551"/>
        <end position="567"/>
    </location>
</feature>
<keyword evidence="1" id="KW-0443">Lipid metabolism</keyword>
<evidence type="ECO:0000256" key="2">
    <source>
        <dbReference type="SAM" id="Phobius"/>
    </source>
</evidence>
<proteinExistence type="predicted"/>
<dbReference type="SUPFAM" id="SSF52151">
    <property type="entry name" value="FabD/lysophospholipase-like"/>
    <property type="match status" value="1"/>
</dbReference>
<protein>
    <recommendedName>
        <fullName evidence="3">PNPLA domain-containing protein</fullName>
    </recommendedName>
</protein>
<evidence type="ECO:0000256" key="1">
    <source>
        <dbReference type="ARBA" id="ARBA00023098"/>
    </source>
</evidence>
<feature type="transmembrane region" description="Helical" evidence="2">
    <location>
        <begin position="412"/>
        <end position="442"/>
    </location>
</feature>
<dbReference type="Proteomes" id="UP000494170">
    <property type="component" value="Unassembled WGS sequence"/>
</dbReference>
<feature type="domain" description="PNPLA" evidence="3">
    <location>
        <begin position="37"/>
        <end position="227"/>
    </location>
</feature>
<accession>A0A6P2JFN8</accession>
<dbReference type="EMBL" id="CABVPY010000009">
    <property type="protein sequence ID" value="VWB41510.1"/>
    <property type="molecule type" value="Genomic_DNA"/>
</dbReference>
<dbReference type="AlphaFoldDB" id="A0A6P2JFN8"/>
<dbReference type="InterPro" id="IPR016035">
    <property type="entry name" value="Acyl_Trfase/lysoPLipase"/>
</dbReference>
<evidence type="ECO:0000259" key="3">
    <source>
        <dbReference type="Pfam" id="PF01734"/>
    </source>
</evidence>
<dbReference type="Pfam" id="PF01734">
    <property type="entry name" value="Patatin"/>
    <property type="match status" value="1"/>
</dbReference>
<feature type="transmembrane region" description="Helical" evidence="2">
    <location>
        <begin position="599"/>
        <end position="617"/>
    </location>
</feature>
<evidence type="ECO:0000313" key="5">
    <source>
        <dbReference type="Proteomes" id="UP000494170"/>
    </source>
</evidence>
<dbReference type="Gene3D" id="3.40.1090.10">
    <property type="entry name" value="Cytosolic phospholipase A2 catalytic domain"/>
    <property type="match status" value="1"/>
</dbReference>
<feature type="transmembrane region" description="Helical" evidence="2">
    <location>
        <begin position="454"/>
        <end position="472"/>
    </location>
</feature>
<dbReference type="GO" id="GO:0006629">
    <property type="term" value="P:lipid metabolic process"/>
    <property type="evidence" value="ECO:0007669"/>
    <property type="project" value="UniProtKB-KW"/>
</dbReference>
<keyword evidence="2" id="KW-0812">Transmembrane</keyword>
<organism evidence="4 5">
    <name type="scientific">Burkholderia lata (strain ATCC 17760 / DSM 23089 / LMG 22485 / NCIMB 9086 / R18194 / 383)</name>
    <dbReference type="NCBI Taxonomy" id="482957"/>
    <lineage>
        <taxon>Bacteria</taxon>
        <taxon>Pseudomonadati</taxon>
        <taxon>Pseudomonadota</taxon>
        <taxon>Betaproteobacteria</taxon>
        <taxon>Burkholderiales</taxon>
        <taxon>Burkholderiaceae</taxon>
        <taxon>Burkholderia</taxon>
        <taxon>Burkholderia cepacia complex</taxon>
    </lineage>
</organism>